<feature type="domain" description="Type II secretion system protein GspF" evidence="9">
    <location>
        <begin position="376"/>
        <end position="499"/>
    </location>
</feature>
<comment type="similarity">
    <text evidence="2">Belongs to the GSP F family.</text>
</comment>
<dbReference type="PRINTS" id="PR00812">
    <property type="entry name" value="BCTERIALGSPF"/>
</dbReference>
<name>A0A1F6VFY2_9BACT</name>
<gene>
    <name evidence="10" type="ORF">A2738_01590</name>
</gene>
<feature type="compositionally biased region" description="Basic residues" evidence="7">
    <location>
        <begin position="1"/>
        <end position="16"/>
    </location>
</feature>
<keyword evidence="4 8" id="KW-0812">Transmembrane</keyword>
<dbReference type="InterPro" id="IPR042094">
    <property type="entry name" value="T2SS_GspF_sf"/>
</dbReference>
<evidence type="ECO:0000256" key="3">
    <source>
        <dbReference type="ARBA" id="ARBA00022475"/>
    </source>
</evidence>
<dbReference type="EMBL" id="MFTS01000003">
    <property type="protein sequence ID" value="OGI68553.1"/>
    <property type="molecule type" value="Genomic_DNA"/>
</dbReference>
<dbReference type="PANTHER" id="PTHR30012">
    <property type="entry name" value="GENERAL SECRETION PATHWAY PROTEIN"/>
    <property type="match status" value="1"/>
</dbReference>
<dbReference type="Proteomes" id="UP000178235">
    <property type="component" value="Unassembled WGS sequence"/>
</dbReference>
<feature type="region of interest" description="Disordered" evidence="7">
    <location>
        <begin position="1"/>
        <end position="32"/>
    </location>
</feature>
<dbReference type="Gene3D" id="1.20.81.30">
    <property type="entry name" value="Type II secretion system (T2SS), domain F"/>
    <property type="match status" value="2"/>
</dbReference>
<sequence>MNKKMATKTTTIKKTRKMSDVTMRPRKKKTPEVAEVEIVVEQEITTPAAATPPPQGGEEKLIKFETEVVNPETPLEPTFIKGDELPQTGQVEEIKKETAPSNKFINNIKSFSFSMPALPSMPSFKVKKFFTNKEEIEKIAPKDTKARPGNSFFTSLKSLNFTRLSIKDQTFFVKRLSFLIKAGIPMGESLVMIRTQTKKRGYASILDSVISNVMNGQRLSSSLARFKHIFGDFTINIIEFGEESGILSQNLEYIADELKKRQALRKKIISASIYPIIVTIATIGIVIFLMVFLFPKIMPIFTSLKYDLPLTTRMVIAISNFFSQWGLLTFGILFILGVAFIITLKKSPTVHFYFDKFLLKLPVIGKIIRDYNMANFTRTMGLLLRGGISMSEALPISAKTTPNLVYKKEFKALGAVVSRGAVISTHLNKNRHLFPDLVSQIVSVGEHSGNLSNSLIYLSEMYEAEIDDFTKNLSSMVEPVLMIIMGILVGFIAISIITPIYGITQHLNVK</sequence>
<evidence type="ECO:0000256" key="8">
    <source>
        <dbReference type="SAM" id="Phobius"/>
    </source>
</evidence>
<keyword evidence="6 8" id="KW-0472">Membrane</keyword>
<dbReference type="PANTHER" id="PTHR30012:SF0">
    <property type="entry name" value="TYPE II SECRETION SYSTEM PROTEIN F-RELATED"/>
    <property type="match status" value="1"/>
</dbReference>
<dbReference type="GO" id="GO:0005886">
    <property type="term" value="C:plasma membrane"/>
    <property type="evidence" value="ECO:0007669"/>
    <property type="project" value="UniProtKB-SubCell"/>
</dbReference>
<dbReference type="InterPro" id="IPR018076">
    <property type="entry name" value="T2SS_GspF_dom"/>
</dbReference>
<feature type="domain" description="Type II secretion system protein GspF" evidence="9">
    <location>
        <begin position="172"/>
        <end position="295"/>
    </location>
</feature>
<evidence type="ECO:0000256" key="2">
    <source>
        <dbReference type="ARBA" id="ARBA00005745"/>
    </source>
</evidence>
<feature type="transmembrane region" description="Helical" evidence="8">
    <location>
        <begin position="268"/>
        <end position="294"/>
    </location>
</feature>
<evidence type="ECO:0000256" key="1">
    <source>
        <dbReference type="ARBA" id="ARBA00004651"/>
    </source>
</evidence>
<evidence type="ECO:0000313" key="10">
    <source>
        <dbReference type="EMBL" id="OGI68553.1"/>
    </source>
</evidence>
<dbReference type="Pfam" id="PF00482">
    <property type="entry name" value="T2SSF"/>
    <property type="match status" value="2"/>
</dbReference>
<feature type="transmembrane region" description="Helical" evidence="8">
    <location>
        <begin position="480"/>
        <end position="503"/>
    </location>
</feature>
<dbReference type="AlphaFoldDB" id="A0A1F6VFY2"/>
<evidence type="ECO:0000259" key="9">
    <source>
        <dbReference type="Pfam" id="PF00482"/>
    </source>
</evidence>
<protein>
    <recommendedName>
        <fullName evidence="9">Type II secretion system protein GspF domain-containing protein</fullName>
    </recommendedName>
</protein>
<comment type="caution">
    <text evidence="10">The sequence shown here is derived from an EMBL/GenBank/DDBJ whole genome shotgun (WGS) entry which is preliminary data.</text>
</comment>
<reference evidence="10 11" key="1">
    <citation type="journal article" date="2016" name="Nat. Commun.">
        <title>Thousands of microbial genomes shed light on interconnected biogeochemical processes in an aquifer system.</title>
        <authorList>
            <person name="Anantharaman K."/>
            <person name="Brown C.T."/>
            <person name="Hug L.A."/>
            <person name="Sharon I."/>
            <person name="Castelle C.J."/>
            <person name="Probst A.J."/>
            <person name="Thomas B.C."/>
            <person name="Singh A."/>
            <person name="Wilkins M.J."/>
            <person name="Karaoz U."/>
            <person name="Brodie E.L."/>
            <person name="Williams K.H."/>
            <person name="Hubbard S.S."/>
            <person name="Banfield J.F."/>
        </authorList>
    </citation>
    <scope>NUCLEOTIDE SEQUENCE [LARGE SCALE GENOMIC DNA]</scope>
</reference>
<dbReference type="InterPro" id="IPR003004">
    <property type="entry name" value="GspF/PilC"/>
</dbReference>
<accession>A0A1F6VFY2</accession>
<evidence type="ECO:0000256" key="7">
    <source>
        <dbReference type="SAM" id="MobiDB-lite"/>
    </source>
</evidence>
<keyword evidence="5 8" id="KW-1133">Transmembrane helix</keyword>
<evidence type="ECO:0000313" key="11">
    <source>
        <dbReference type="Proteomes" id="UP000178235"/>
    </source>
</evidence>
<proteinExistence type="inferred from homology"/>
<evidence type="ECO:0000256" key="5">
    <source>
        <dbReference type="ARBA" id="ARBA00022989"/>
    </source>
</evidence>
<organism evidence="10 11">
    <name type="scientific">Candidatus Nomurabacteria bacterium RIFCSPHIGHO2_01_FULL_42_15</name>
    <dbReference type="NCBI Taxonomy" id="1801742"/>
    <lineage>
        <taxon>Bacteria</taxon>
        <taxon>Candidatus Nomuraibacteriota</taxon>
    </lineage>
</organism>
<feature type="transmembrane region" description="Helical" evidence="8">
    <location>
        <begin position="314"/>
        <end position="342"/>
    </location>
</feature>
<comment type="subcellular location">
    <subcellularLocation>
        <location evidence="1">Cell membrane</location>
        <topology evidence="1">Multi-pass membrane protein</topology>
    </subcellularLocation>
</comment>
<evidence type="ECO:0000256" key="4">
    <source>
        <dbReference type="ARBA" id="ARBA00022692"/>
    </source>
</evidence>
<keyword evidence="3" id="KW-1003">Cell membrane</keyword>
<evidence type="ECO:0000256" key="6">
    <source>
        <dbReference type="ARBA" id="ARBA00023136"/>
    </source>
</evidence>